<feature type="transmembrane region" description="Helical" evidence="6">
    <location>
        <begin position="878"/>
        <end position="904"/>
    </location>
</feature>
<evidence type="ECO:0000256" key="5">
    <source>
        <dbReference type="ARBA" id="ARBA00023136"/>
    </source>
</evidence>
<dbReference type="PANTHER" id="PTHR33406">
    <property type="entry name" value="MEMBRANE PROTEIN MJ1562-RELATED"/>
    <property type="match status" value="1"/>
</dbReference>
<organism evidence="8 9">
    <name type="scientific">Marispirochaeta aestuarii</name>
    <dbReference type="NCBI Taxonomy" id="1963862"/>
    <lineage>
        <taxon>Bacteria</taxon>
        <taxon>Pseudomonadati</taxon>
        <taxon>Spirochaetota</taxon>
        <taxon>Spirochaetia</taxon>
        <taxon>Spirochaetales</taxon>
        <taxon>Spirochaetaceae</taxon>
        <taxon>Marispirochaeta</taxon>
    </lineage>
</organism>
<dbReference type="Gene3D" id="1.20.1640.10">
    <property type="entry name" value="Multidrug efflux transporter AcrB transmembrane domain"/>
    <property type="match status" value="2"/>
</dbReference>
<dbReference type="PROSITE" id="PS50156">
    <property type="entry name" value="SSD"/>
    <property type="match status" value="2"/>
</dbReference>
<feature type="domain" description="SSD" evidence="7">
    <location>
        <begin position="312"/>
        <end position="437"/>
    </location>
</feature>
<feature type="transmembrane region" description="Helical" evidence="6">
    <location>
        <begin position="849"/>
        <end position="872"/>
    </location>
</feature>
<feature type="transmembrane region" description="Helical" evidence="6">
    <location>
        <begin position="383"/>
        <end position="403"/>
    </location>
</feature>
<feature type="transmembrane region" description="Helical" evidence="6">
    <location>
        <begin position="310"/>
        <end position="332"/>
    </location>
</feature>
<dbReference type="Pfam" id="PF03176">
    <property type="entry name" value="MMPL"/>
    <property type="match status" value="2"/>
</dbReference>
<evidence type="ECO:0000313" key="8">
    <source>
        <dbReference type="EMBL" id="ORC32821.1"/>
    </source>
</evidence>
<dbReference type="GO" id="GO:0005886">
    <property type="term" value="C:plasma membrane"/>
    <property type="evidence" value="ECO:0007669"/>
    <property type="project" value="UniProtKB-SubCell"/>
</dbReference>
<keyword evidence="2" id="KW-1003">Cell membrane</keyword>
<evidence type="ECO:0000256" key="6">
    <source>
        <dbReference type="SAM" id="Phobius"/>
    </source>
</evidence>
<feature type="transmembrane region" description="Helical" evidence="6">
    <location>
        <begin position="468"/>
        <end position="487"/>
    </location>
</feature>
<gene>
    <name evidence="8" type="ORF">B4O97_15315</name>
</gene>
<dbReference type="STRING" id="1963862.B4O97_15315"/>
<comment type="subcellular location">
    <subcellularLocation>
        <location evidence="1">Cell membrane</location>
        <topology evidence="1">Multi-pass membrane protein</topology>
    </subcellularLocation>
</comment>
<keyword evidence="9" id="KW-1185">Reference proteome</keyword>
<keyword evidence="3 6" id="KW-0812">Transmembrane</keyword>
<name>A0A1Y1RW39_9SPIO</name>
<evidence type="ECO:0000256" key="2">
    <source>
        <dbReference type="ARBA" id="ARBA00022475"/>
    </source>
</evidence>
<accession>A0A1Y1RW39</accession>
<dbReference type="AlphaFoldDB" id="A0A1Y1RW39"/>
<dbReference type="InterPro" id="IPR004869">
    <property type="entry name" value="MMPL_dom"/>
</dbReference>
<dbReference type="Proteomes" id="UP000192343">
    <property type="component" value="Unassembled WGS sequence"/>
</dbReference>
<evidence type="ECO:0000259" key="7">
    <source>
        <dbReference type="PROSITE" id="PS50156"/>
    </source>
</evidence>
<feature type="domain" description="SSD" evidence="7">
    <location>
        <begin position="782"/>
        <end position="900"/>
    </location>
</feature>
<feature type="transmembrane region" description="Helical" evidence="6">
    <location>
        <begin position="282"/>
        <end position="303"/>
    </location>
</feature>
<evidence type="ECO:0000256" key="3">
    <source>
        <dbReference type="ARBA" id="ARBA00022692"/>
    </source>
</evidence>
<dbReference type="InterPro" id="IPR050545">
    <property type="entry name" value="Mycobact_MmpL"/>
</dbReference>
<dbReference type="SUPFAM" id="SSF82866">
    <property type="entry name" value="Multidrug efflux transporter AcrB transmembrane domain"/>
    <property type="match status" value="2"/>
</dbReference>
<keyword evidence="4 6" id="KW-1133">Transmembrane helix</keyword>
<feature type="transmembrane region" description="Helical" evidence="6">
    <location>
        <begin position="409"/>
        <end position="438"/>
    </location>
</feature>
<evidence type="ECO:0000256" key="4">
    <source>
        <dbReference type="ARBA" id="ARBA00022989"/>
    </source>
</evidence>
<comment type="caution">
    <text evidence="8">The sequence shown here is derived from an EMBL/GenBank/DDBJ whole genome shotgun (WGS) entry which is preliminary data.</text>
</comment>
<evidence type="ECO:0000256" key="1">
    <source>
        <dbReference type="ARBA" id="ARBA00004651"/>
    </source>
</evidence>
<feature type="transmembrane region" description="Helical" evidence="6">
    <location>
        <begin position="20"/>
        <end position="37"/>
    </location>
</feature>
<reference evidence="8 9" key="1">
    <citation type="submission" date="2017-03" db="EMBL/GenBank/DDBJ databases">
        <title>Draft Genome sequence of Marispirochaeta sp. strain JC444.</title>
        <authorList>
            <person name="Shivani Y."/>
            <person name="Subhash Y."/>
            <person name="Sasikala C."/>
            <person name="Ramana C."/>
        </authorList>
    </citation>
    <scope>NUCLEOTIDE SEQUENCE [LARGE SCALE GENOMIC DNA]</scope>
    <source>
        <strain evidence="8 9">JC444</strain>
    </source>
</reference>
<feature type="transmembrane region" description="Helical" evidence="6">
    <location>
        <begin position="759"/>
        <end position="775"/>
    </location>
</feature>
<feature type="transmembrane region" description="Helical" evidence="6">
    <location>
        <begin position="782"/>
        <end position="802"/>
    </location>
</feature>
<sequence length="915" mass="102432">MALLQRPGEILTLQIIRKKWWIIGVSAALLLLSLFFSQRILIRTQLKDLLPESNQRVTSYNRISELFSTSSIILSFEGDSRTEILRAARDARDYLEHDPGISPFIETIQLELPGDFIERWGLYMQKADDIRRSRDMFSRLNLLPFIEALNDNLEASYTGDSAEEEILTNQDEWEMVGTMSNMERALLLLRDYLENPDTGTPAERAEELAAILAIGDTYTFDPEGTMLLMTLVPSFSISDYDRLLSMMPEFRRVFGEITRRHPGVRIGYTGDLTREFDEQAALSFDLLVPSLIALLLILILFVFSFQQIRAVLLALISLVVGILFDVGIIGITLRELNILTTSFAVILIGLGIDFAIHVISNFTDYRGRGMDEEDAMTETFKKAGGSILIGGITTAIAFFMLMFSDSRAISQFGFIAGCGILTCLASTLILLPALLLVFGAKQNQTNHTYIIDYRFLGSLGGFCRKRRIPVLAASIIVAALLAVSAAGNRVEYNIENLTVTDSPSSITENRIREKFNLSPQASMTTAASIEEARDLSDTLKQEFLVARVSSVADFIPSPGESQERLKELSLFRQDPPGYRKEYRYDNEGLDNLVYEIQRLEWNMIEIGDLSVANLGEENMILKKRNSMIREIFGAEVGRPGREVFQKLINTLEADRDRSMRLLERLDTHFAPAMLKLLQPMMQTVRPMEIRDIPESYSRELISRDGKQFLISIQPTEAVAREAEFMSFDRRMAEINPAITGTVQMAIDWTREMVTESRRASVYVFAAILLLLLLTFRKLLPTLIAALFLLISLVIMFGLFPILGIRLNLMSVLALPMIIGMGIDYAVHIIHRYMLEGDIETTMTWSGKAVLLSGVTTGFGFGSLALFGSMAAVSSFGEALFIGVMVCLVLTLTFLPAVSGFPALLGRGNQNTIGRQ</sequence>
<dbReference type="OrthoDB" id="9809027at2"/>
<feature type="transmembrane region" description="Helical" evidence="6">
    <location>
        <begin position="808"/>
        <end position="829"/>
    </location>
</feature>
<feature type="transmembrane region" description="Helical" evidence="6">
    <location>
        <begin position="338"/>
        <end position="362"/>
    </location>
</feature>
<dbReference type="EMBL" id="MWQY01000019">
    <property type="protein sequence ID" value="ORC32821.1"/>
    <property type="molecule type" value="Genomic_DNA"/>
</dbReference>
<proteinExistence type="predicted"/>
<evidence type="ECO:0000313" key="9">
    <source>
        <dbReference type="Proteomes" id="UP000192343"/>
    </source>
</evidence>
<protein>
    <recommendedName>
        <fullName evidence="7">SSD domain-containing protein</fullName>
    </recommendedName>
</protein>
<keyword evidence="5 6" id="KW-0472">Membrane</keyword>
<dbReference type="InterPro" id="IPR000731">
    <property type="entry name" value="SSD"/>
</dbReference>
<dbReference type="RefSeq" id="WP_083052161.1">
    <property type="nucleotide sequence ID" value="NZ_MWQY01000019.1"/>
</dbReference>
<dbReference type="PANTHER" id="PTHR33406:SF13">
    <property type="entry name" value="MEMBRANE PROTEIN YDFJ"/>
    <property type="match status" value="1"/>
</dbReference>